<comment type="caution">
    <text evidence="2">The sequence shown here is derived from an EMBL/GenBank/DDBJ whole genome shotgun (WGS) entry which is preliminary data.</text>
</comment>
<keyword evidence="3" id="KW-1185">Reference proteome</keyword>
<dbReference type="AlphaFoldDB" id="A0A8J6XSJ9"/>
<evidence type="ECO:0000313" key="3">
    <source>
        <dbReference type="Proteomes" id="UP000629098"/>
    </source>
</evidence>
<dbReference type="EMBL" id="JACXAE010000126">
    <property type="protein sequence ID" value="MBD2778421.1"/>
    <property type="molecule type" value="Genomic_DNA"/>
</dbReference>
<keyword evidence="1" id="KW-0175">Coiled coil</keyword>
<protein>
    <submittedName>
        <fullName evidence="2">Uncharacterized protein</fullName>
    </submittedName>
</protein>
<dbReference type="Proteomes" id="UP000629098">
    <property type="component" value="Unassembled WGS sequence"/>
</dbReference>
<name>A0A8J6XSJ9_9CYAN</name>
<evidence type="ECO:0000256" key="1">
    <source>
        <dbReference type="SAM" id="Coils"/>
    </source>
</evidence>
<accession>A0A8J6XSJ9</accession>
<reference evidence="2" key="1">
    <citation type="submission" date="2020-09" db="EMBL/GenBank/DDBJ databases">
        <title>Iningainema tapete sp. nov. (Scytonemataceae, Cyanobacteria) from greenhouses in central Florida (USA) produces two types of nodularin with biosynthetic potential for microcystin-LR and anabaenopeptins.</title>
        <authorList>
            <person name="Berthold D.E."/>
            <person name="Lefler F.W."/>
            <person name="Huang I.-S."/>
            <person name="Abdulla H."/>
            <person name="Zimba P.V."/>
            <person name="Laughinghouse H.D. IV."/>
        </authorList>
    </citation>
    <scope>NUCLEOTIDE SEQUENCE</scope>
    <source>
        <strain evidence="2">BLCCT55</strain>
    </source>
</reference>
<gene>
    <name evidence="2" type="ORF">ICL16_41860</name>
</gene>
<dbReference type="RefSeq" id="WP_190838054.1">
    <property type="nucleotide sequence ID" value="NZ_CAWPPI010000126.1"/>
</dbReference>
<feature type="coiled-coil region" evidence="1">
    <location>
        <begin position="77"/>
        <end position="104"/>
    </location>
</feature>
<evidence type="ECO:0000313" key="2">
    <source>
        <dbReference type="EMBL" id="MBD2778421.1"/>
    </source>
</evidence>
<proteinExistence type="predicted"/>
<sequence length="195" mass="22139">MSKLKKLQSALDALNTQRSQVAGAGWFLQNCWLVQVKPGGTARTNCKYWQVRSRQPIFDGKTLKHLKPNEVEDYRAAIERGRQLKQIDRQIEKLQQQLAQLMPTTDSSSGSSYSSSAHEPPLEIPMLPTAELQQPMEKQPLNLEKFTELAEQERLVKEVLANSQALRASLRQSVALGRRLGARKIDLRRGHPHIH</sequence>
<organism evidence="2 3">
    <name type="scientific">Iningainema tapete BLCC-T55</name>
    <dbReference type="NCBI Taxonomy" id="2748662"/>
    <lineage>
        <taxon>Bacteria</taxon>
        <taxon>Bacillati</taxon>
        <taxon>Cyanobacteriota</taxon>
        <taxon>Cyanophyceae</taxon>
        <taxon>Nostocales</taxon>
        <taxon>Scytonemataceae</taxon>
        <taxon>Iningainema tapete</taxon>
    </lineage>
</organism>